<organism evidence="1 2">
    <name type="scientific">Streptomyces daliensis</name>
    <dbReference type="NCBI Taxonomy" id="299421"/>
    <lineage>
        <taxon>Bacteria</taxon>
        <taxon>Bacillati</taxon>
        <taxon>Actinomycetota</taxon>
        <taxon>Actinomycetes</taxon>
        <taxon>Kitasatosporales</taxon>
        <taxon>Streptomycetaceae</taxon>
        <taxon>Streptomyces</taxon>
    </lineage>
</organism>
<name>A0A8T4J0Z3_9ACTN</name>
<evidence type="ECO:0000313" key="1">
    <source>
        <dbReference type="EMBL" id="MBR7675807.1"/>
    </source>
</evidence>
<dbReference type="EMBL" id="JAGSMN010000535">
    <property type="protein sequence ID" value="MBR7675807.1"/>
    <property type="molecule type" value="Genomic_DNA"/>
</dbReference>
<proteinExistence type="predicted"/>
<dbReference type="Proteomes" id="UP000675554">
    <property type="component" value="Unassembled WGS sequence"/>
</dbReference>
<keyword evidence="2" id="KW-1185">Reference proteome</keyword>
<evidence type="ECO:0000313" key="2">
    <source>
        <dbReference type="Proteomes" id="UP000675554"/>
    </source>
</evidence>
<accession>A0A8T4J0Z3</accession>
<reference evidence="1" key="1">
    <citation type="submission" date="2021-04" db="EMBL/GenBank/DDBJ databases">
        <title>Sequencing of actinobacteria type strains.</title>
        <authorList>
            <person name="Nguyen G.-S."/>
            <person name="Wentzel A."/>
        </authorList>
    </citation>
    <scope>NUCLEOTIDE SEQUENCE</scope>
    <source>
        <strain evidence="1">DSM 42095</strain>
    </source>
</reference>
<gene>
    <name evidence="1" type="ORF">KDA82_22885</name>
</gene>
<comment type="caution">
    <text evidence="1">The sequence shown here is derived from an EMBL/GenBank/DDBJ whole genome shotgun (WGS) entry which is preliminary data.</text>
</comment>
<dbReference type="AlphaFoldDB" id="A0A8T4J0Z3"/>
<sequence length="68" mass="7681">MLSPLVRTLTILASDLRPGDVIAVGGIPHRVRDVREVYPARKRVEFEDGNAYVVARTRTIDVTRCYEP</sequence>
<feature type="non-terminal residue" evidence="1">
    <location>
        <position position="68"/>
    </location>
</feature>
<protein>
    <submittedName>
        <fullName evidence="1">Uncharacterized protein</fullName>
    </submittedName>
</protein>